<keyword evidence="2" id="KW-1185">Reference proteome</keyword>
<accession>A0ABM0K2B1</accession>
<dbReference type="InterPro" id="IPR032727">
    <property type="entry name" value="CLAMP"/>
</dbReference>
<evidence type="ECO:0000256" key="1">
    <source>
        <dbReference type="SAM" id="MobiDB-lite"/>
    </source>
</evidence>
<dbReference type="Proteomes" id="UP000694888">
    <property type="component" value="Unplaced"/>
</dbReference>
<name>A0ABM0K2B1_APLCA</name>
<dbReference type="PANTHER" id="PTHR28457:SF2">
    <property type="entry name" value="SIMILAR TO 4930578I06RIK PROTEIN"/>
    <property type="match status" value="1"/>
</dbReference>
<gene>
    <name evidence="3" type="primary">LOC101857975</name>
</gene>
<evidence type="ECO:0000313" key="3">
    <source>
        <dbReference type="RefSeq" id="XP_005107063.3"/>
    </source>
</evidence>
<feature type="compositionally biased region" description="Low complexity" evidence="1">
    <location>
        <begin position="309"/>
        <end position="320"/>
    </location>
</feature>
<feature type="region of interest" description="Disordered" evidence="1">
    <location>
        <begin position="263"/>
        <end position="320"/>
    </location>
</feature>
<dbReference type="GeneID" id="101857975"/>
<sequence>MAANQNFEGCTMLSVVEVQQIVKLPPIPAKELVAEKLGIPPYNDVKDPQKAPFINFIYDNIIFAVEKGFPWDHVSLVVKFAHEFLKSILVENHKLPDVIKDFQRKADILTALCDRHKKQYTDFVYDTVLCHYNLYKYVFSHLREIVKPKVEKEVLVPPIPPPLSQGQSVEVWEYQQKVKDVEVRETEAKEKLKQTEESQKEKLTPHKNIEDVKDVPVPYSKMSLEELVKDVLKGYVETKQMELKGKADEMVQDLAFKLDKTALARPAVMGSPPRFKPKSPVPSKASSNNNSLKADKDKSSAKSSRSKSGRASAASSKSKR</sequence>
<dbReference type="PANTHER" id="PTHR28457">
    <property type="entry name" value="COILED-COIL DOMAIN-CONTAINING PROTEIN 189"/>
    <property type="match status" value="1"/>
</dbReference>
<evidence type="ECO:0000313" key="2">
    <source>
        <dbReference type="Proteomes" id="UP000694888"/>
    </source>
</evidence>
<proteinExistence type="predicted"/>
<dbReference type="RefSeq" id="XP_005107063.3">
    <property type="nucleotide sequence ID" value="XM_005107006.3"/>
</dbReference>
<reference evidence="3" key="1">
    <citation type="submission" date="2025-08" db="UniProtKB">
        <authorList>
            <consortium name="RefSeq"/>
        </authorList>
    </citation>
    <scope>IDENTIFICATION</scope>
</reference>
<protein>
    <submittedName>
        <fullName evidence="3">Uncharacterized protein C8orf74 homolog</fullName>
    </submittedName>
</protein>
<feature type="compositionally biased region" description="Low complexity" evidence="1">
    <location>
        <begin position="281"/>
        <end position="292"/>
    </location>
</feature>
<organism evidence="2 3">
    <name type="scientific">Aplysia californica</name>
    <name type="common">California sea hare</name>
    <dbReference type="NCBI Taxonomy" id="6500"/>
    <lineage>
        <taxon>Eukaryota</taxon>
        <taxon>Metazoa</taxon>
        <taxon>Spiralia</taxon>
        <taxon>Lophotrochozoa</taxon>
        <taxon>Mollusca</taxon>
        <taxon>Gastropoda</taxon>
        <taxon>Heterobranchia</taxon>
        <taxon>Euthyneura</taxon>
        <taxon>Tectipleura</taxon>
        <taxon>Aplysiida</taxon>
        <taxon>Aplysioidea</taxon>
        <taxon>Aplysiidae</taxon>
        <taxon>Aplysia</taxon>
    </lineage>
</organism>